<protein>
    <submittedName>
        <fullName evidence="1">Uncharacterized protein</fullName>
    </submittedName>
</protein>
<accession>A0ABZ0CT99</accession>
<organism evidence="1 2">
    <name type="scientific">Piscinibacter gummiphilus</name>
    <dbReference type="NCBI Taxonomy" id="946333"/>
    <lineage>
        <taxon>Bacteria</taxon>
        <taxon>Pseudomonadati</taxon>
        <taxon>Pseudomonadota</taxon>
        <taxon>Betaproteobacteria</taxon>
        <taxon>Burkholderiales</taxon>
        <taxon>Sphaerotilaceae</taxon>
        <taxon>Piscinibacter</taxon>
    </lineage>
</organism>
<keyword evidence="2" id="KW-1185">Reference proteome</keyword>
<evidence type="ECO:0000313" key="1">
    <source>
        <dbReference type="EMBL" id="WOB06180.1"/>
    </source>
</evidence>
<sequence>MQAAKNQALRQFAQNLGKENPLKINSLHDCESLVTAKTARHALIGALVEFSTRINAGFARG</sequence>
<gene>
    <name evidence="1" type="ORF">RXV79_14735</name>
</gene>
<dbReference type="RefSeq" id="WP_316698528.1">
    <property type="nucleotide sequence ID" value="NZ_CP136336.1"/>
</dbReference>
<dbReference type="Proteomes" id="UP001303946">
    <property type="component" value="Chromosome"/>
</dbReference>
<reference evidence="1 2" key="1">
    <citation type="submission" date="2023-10" db="EMBL/GenBank/DDBJ databases">
        <title>Bacteria for the degradation of biodegradable plastic PBAT(Polybutylene adipate terephthalate).</title>
        <authorList>
            <person name="Weon H.-Y."/>
            <person name="Yeon J."/>
        </authorList>
    </citation>
    <scope>NUCLEOTIDE SEQUENCE [LARGE SCALE GENOMIC DNA]</scope>
    <source>
        <strain evidence="1 2">SBD 7-3</strain>
    </source>
</reference>
<proteinExistence type="predicted"/>
<evidence type="ECO:0000313" key="2">
    <source>
        <dbReference type="Proteomes" id="UP001303946"/>
    </source>
</evidence>
<dbReference type="EMBL" id="CP136336">
    <property type="protein sequence ID" value="WOB06180.1"/>
    <property type="molecule type" value="Genomic_DNA"/>
</dbReference>
<name>A0ABZ0CT99_9BURK</name>